<feature type="transmembrane region" description="Helical" evidence="1">
    <location>
        <begin position="12"/>
        <end position="29"/>
    </location>
</feature>
<gene>
    <name evidence="2" type="primary">BnaC03g76800D</name>
    <name evidence="2" type="ORF">GSBRNA2T00017345001</name>
</gene>
<keyword evidence="1" id="KW-0812">Transmembrane</keyword>
<dbReference type="EMBL" id="LK033428">
    <property type="protein sequence ID" value="CDY55784.1"/>
    <property type="molecule type" value="Genomic_DNA"/>
</dbReference>
<keyword evidence="1" id="KW-1133">Transmembrane helix</keyword>
<evidence type="ECO:0000256" key="1">
    <source>
        <dbReference type="SAM" id="Phobius"/>
    </source>
</evidence>
<sequence length="102" mass="11783">MAHLLTGSFDRLTFILLRLVLQVTIYYIWRERNDRKHNNSARPVNHVSKLIDKTSIVLRLLGAQAYVVGKIRSVQGSDLTKETTRVVIRLLTNSFYNSLILE</sequence>
<name>A0A078J1E4_BRANA</name>
<keyword evidence="3" id="KW-1185">Reference proteome</keyword>
<evidence type="ECO:0000313" key="3">
    <source>
        <dbReference type="Proteomes" id="UP000028999"/>
    </source>
</evidence>
<evidence type="ECO:0000313" key="2">
    <source>
        <dbReference type="EMBL" id="CDY55784.1"/>
    </source>
</evidence>
<proteinExistence type="predicted"/>
<dbReference type="AlphaFoldDB" id="A0A078J1E4"/>
<organism evidence="2 3">
    <name type="scientific">Brassica napus</name>
    <name type="common">Rape</name>
    <dbReference type="NCBI Taxonomy" id="3708"/>
    <lineage>
        <taxon>Eukaryota</taxon>
        <taxon>Viridiplantae</taxon>
        <taxon>Streptophyta</taxon>
        <taxon>Embryophyta</taxon>
        <taxon>Tracheophyta</taxon>
        <taxon>Spermatophyta</taxon>
        <taxon>Magnoliopsida</taxon>
        <taxon>eudicotyledons</taxon>
        <taxon>Gunneridae</taxon>
        <taxon>Pentapetalae</taxon>
        <taxon>rosids</taxon>
        <taxon>malvids</taxon>
        <taxon>Brassicales</taxon>
        <taxon>Brassicaceae</taxon>
        <taxon>Brassiceae</taxon>
        <taxon>Brassica</taxon>
    </lineage>
</organism>
<accession>A0A078J1E4</accession>
<reference evidence="2 3" key="1">
    <citation type="journal article" date="2014" name="Science">
        <title>Plant genetics. Early allopolyploid evolution in the post-Neolithic Brassica napus oilseed genome.</title>
        <authorList>
            <person name="Chalhoub B."/>
            <person name="Denoeud F."/>
            <person name="Liu S."/>
            <person name="Parkin I.A."/>
            <person name="Tang H."/>
            <person name="Wang X."/>
            <person name="Chiquet J."/>
            <person name="Belcram H."/>
            <person name="Tong C."/>
            <person name="Samans B."/>
            <person name="Correa M."/>
            <person name="Da Silva C."/>
            <person name="Just J."/>
            <person name="Falentin C."/>
            <person name="Koh C.S."/>
            <person name="Le Clainche I."/>
            <person name="Bernard M."/>
            <person name="Bento P."/>
            <person name="Noel B."/>
            <person name="Labadie K."/>
            <person name="Alberti A."/>
            <person name="Charles M."/>
            <person name="Arnaud D."/>
            <person name="Guo H."/>
            <person name="Daviaud C."/>
            <person name="Alamery S."/>
            <person name="Jabbari K."/>
            <person name="Zhao M."/>
            <person name="Edger P.P."/>
            <person name="Chelaifa H."/>
            <person name="Tack D."/>
            <person name="Lassalle G."/>
            <person name="Mestiri I."/>
            <person name="Schnel N."/>
            <person name="Le Paslier M.C."/>
            <person name="Fan G."/>
            <person name="Renault V."/>
            <person name="Bayer P.E."/>
            <person name="Golicz A.A."/>
            <person name="Manoli S."/>
            <person name="Lee T.H."/>
            <person name="Thi V.H."/>
            <person name="Chalabi S."/>
            <person name="Hu Q."/>
            <person name="Fan C."/>
            <person name="Tollenaere R."/>
            <person name="Lu Y."/>
            <person name="Battail C."/>
            <person name="Shen J."/>
            <person name="Sidebottom C.H."/>
            <person name="Wang X."/>
            <person name="Canaguier A."/>
            <person name="Chauveau A."/>
            <person name="Berard A."/>
            <person name="Deniot G."/>
            <person name="Guan M."/>
            <person name="Liu Z."/>
            <person name="Sun F."/>
            <person name="Lim Y.P."/>
            <person name="Lyons E."/>
            <person name="Town C.D."/>
            <person name="Bancroft I."/>
            <person name="Wang X."/>
            <person name="Meng J."/>
            <person name="Ma J."/>
            <person name="Pires J.C."/>
            <person name="King G.J."/>
            <person name="Brunel D."/>
            <person name="Delourme R."/>
            <person name="Renard M."/>
            <person name="Aury J.M."/>
            <person name="Adams K.L."/>
            <person name="Batley J."/>
            <person name="Snowdon R.J."/>
            <person name="Tost J."/>
            <person name="Edwards D."/>
            <person name="Zhou Y."/>
            <person name="Hua W."/>
            <person name="Sharpe A.G."/>
            <person name="Paterson A.H."/>
            <person name="Guan C."/>
            <person name="Wincker P."/>
        </authorList>
    </citation>
    <scope>NUCLEOTIDE SEQUENCE [LARGE SCALE GENOMIC DNA]</scope>
    <source>
        <strain evidence="3">cv. Darmor-bzh</strain>
    </source>
</reference>
<dbReference type="PaxDb" id="3708-A0A078J1E4"/>
<keyword evidence="1" id="KW-0472">Membrane</keyword>
<dbReference type="Proteomes" id="UP000028999">
    <property type="component" value="Unassembled WGS sequence"/>
</dbReference>
<dbReference type="Gramene" id="CDY55784">
    <property type="protein sequence ID" value="CDY55784"/>
    <property type="gene ID" value="GSBRNA2T00017345001"/>
</dbReference>
<protein>
    <submittedName>
        <fullName evidence="2">BnaC03g76800D protein</fullName>
    </submittedName>
</protein>